<evidence type="ECO:0000313" key="3">
    <source>
        <dbReference type="Proteomes" id="UP000248925"/>
    </source>
</evidence>
<dbReference type="RefSeq" id="WP_111160447.1">
    <property type="nucleotide sequence ID" value="NZ_PCDP01000035.1"/>
</dbReference>
<keyword evidence="3" id="KW-1185">Reference proteome</keyword>
<organism evidence="2 3">
    <name type="scientific">Rhizobium tubonense</name>
    <dbReference type="NCBI Taxonomy" id="484088"/>
    <lineage>
        <taxon>Bacteria</taxon>
        <taxon>Pseudomonadati</taxon>
        <taxon>Pseudomonadota</taxon>
        <taxon>Alphaproteobacteria</taxon>
        <taxon>Hyphomicrobiales</taxon>
        <taxon>Rhizobiaceae</taxon>
        <taxon>Rhizobium/Agrobacterium group</taxon>
        <taxon>Rhizobium</taxon>
    </lineage>
</organism>
<gene>
    <name evidence="2" type="ORF">CPY51_11900</name>
</gene>
<sequence length="106" mass="11573">MKRIFALSIAVAAAAVLSSCVDRANDPLLLSVGTPAQPASVVHPLCVGDANESYNRARQEFEKRERLSNIYTQSAGDNFQEERQAKSQARMTYISCAASQGYKAVY</sequence>
<keyword evidence="1" id="KW-0732">Signal</keyword>
<feature type="signal peptide" evidence="1">
    <location>
        <begin position="1"/>
        <end position="24"/>
    </location>
</feature>
<feature type="chain" id="PRO_5016073493" description="Lipoprotein" evidence="1">
    <location>
        <begin position="25"/>
        <end position="106"/>
    </location>
</feature>
<accession>A0A2W4CRT3</accession>
<dbReference type="PROSITE" id="PS51257">
    <property type="entry name" value="PROKAR_LIPOPROTEIN"/>
    <property type="match status" value="1"/>
</dbReference>
<protein>
    <recommendedName>
        <fullName evidence="4">Lipoprotein</fullName>
    </recommendedName>
</protein>
<reference evidence="2 3" key="1">
    <citation type="journal article" date="2018" name="Sci. Rep.">
        <title>Rhizobium tumorigenes sp. nov., a novel plant tumorigenic bacterium isolated from cane gall tumors on thornless blackberry.</title>
        <authorList>
            <person name="Kuzmanovi N."/>
            <person name="Smalla K."/>
            <person name="Gronow S."/>
            <person name="PuBawska J."/>
        </authorList>
    </citation>
    <scope>NUCLEOTIDE SEQUENCE [LARGE SCALE GENOMIC DNA]</scope>
    <source>
        <strain evidence="2 3">CCBAU 85046</strain>
    </source>
</reference>
<evidence type="ECO:0000256" key="1">
    <source>
        <dbReference type="SAM" id="SignalP"/>
    </source>
</evidence>
<dbReference type="Proteomes" id="UP000248925">
    <property type="component" value="Unassembled WGS sequence"/>
</dbReference>
<evidence type="ECO:0000313" key="2">
    <source>
        <dbReference type="EMBL" id="PZM13598.1"/>
    </source>
</evidence>
<dbReference type="AlphaFoldDB" id="A0A2W4CRT3"/>
<proteinExistence type="predicted"/>
<evidence type="ECO:0008006" key="4">
    <source>
        <dbReference type="Google" id="ProtNLM"/>
    </source>
</evidence>
<name>A0A2W4CRT3_9HYPH</name>
<comment type="caution">
    <text evidence="2">The sequence shown here is derived from an EMBL/GenBank/DDBJ whole genome shotgun (WGS) entry which is preliminary data.</text>
</comment>
<dbReference type="EMBL" id="PCDP01000035">
    <property type="protein sequence ID" value="PZM13598.1"/>
    <property type="molecule type" value="Genomic_DNA"/>
</dbReference>
<dbReference type="OrthoDB" id="8393735at2"/>